<dbReference type="CDD" id="cd01042">
    <property type="entry name" value="DMQH"/>
    <property type="match status" value="1"/>
</dbReference>
<dbReference type="PANTHER" id="PTHR11237">
    <property type="entry name" value="COENZYME Q10 BIOSYNTHESIS PROTEIN 7"/>
    <property type="match status" value="1"/>
</dbReference>
<dbReference type="InterPro" id="IPR009078">
    <property type="entry name" value="Ferritin-like_SF"/>
</dbReference>
<reference evidence="8 9" key="1">
    <citation type="submission" date="2022-10" db="EMBL/GenBank/DDBJ databases">
        <title>Host association and intracellularity evolved multiple times independently in the Rickettsiales.</title>
        <authorList>
            <person name="Castelli M."/>
            <person name="Nardi T."/>
            <person name="Gammuto L."/>
            <person name="Bellinzona G."/>
            <person name="Sabaneyeva E."/>
            <person name="Potekhin A."/>
            <person name="Serra V."/>
            <person name="Petroni G."/>
            <person name="Sassera D."/>
        </authorList>
    </citation>
    <scope>NUCLEOTIDE SEQUENCE [LARGE SCALE GENOMIC DNA]</scope>
    <source>
        <strain evidence="8 9">Kr 154-4</strain>
    </source>
</reference>
<evidence type="ECO:0000313" key="8">
    <source>
        <dbReference type="EMBL" id="WPY00429.1"/>
    </source>
</evidence>
<sequence length="187" mass="21594">MPQPSFIESKSKIAEMIRVDHAGEYGAKRIYEGQIKFANKVQDKRLYAMMLVQEQKHLDYFTKELVKRRVKPTILLPFWHVGGYLLGALSSIAGTKFAMLVTQAVEEVIELHYQQQLWDLDGNAEERDLITNIEKFKLEEVEHKEIASSFQQKYETNLQQVHGDDNGVIDAIIKRICIMAINLSKKI</sequence>
<keyword evidence="3" id="KW-0479">Metal-binding</keyword>
<protein>
    <submittedName>
        <fullName evidence="8">Coq7-like demethoxyubiquinone hydroxylase family protein</fullName>
    </submittedName>
</protein>
<dbReference type="Gene3D" id="1.20.1260.10">
    <property type="match status" value="1"/>
</dbReference>
<dbReference type="Proteomes" id="UP001326613">
    <property type="component" value="Chromosome"/>
</dbReference>
<evidence type="ECO:0000256" key="1">
    <source>
        <dbReference type="ARBA" id="ARBA00004749"/>
    </source>
</evidence>
<dbReference type="InterPro" id="IPR012347">
    <property type="entry name" value="Ferritin-like"/>
</dbReference>
<proteinExistence type="predicted"/>
<name>A0ABZ0UU69_9RICK</name>
<evidence type="ECO:0000256" key="7">
    <source>
        <dbReference type="ARBA" id="ARBA00023136"/>
    </source>
</evidence>
<dbReference type="InterPro" id="IPR011566">
    <property type="entry name" value="Ubq_synth_Coq7"/>
</dbReference>
<keyword evidence="6" id="KW-0503">Monooxygenase</keyword>
<keyword evidence="4" id="KW-0560">Oxidoreductase</keyword>
<keyword evidence="9" id="KW-1185">Reference proteome</keyword>
<evidence type="ECO:0000256" key="4">
    <source>
        <dbReference type="ARBA" id="ARBA00023002"/>
    </source>
</evidence>
<dbReference type="RefSeq" id="WP_323738497.1">
    <property type="nucleotide sequence ID" value="NZ_CP112932.1"/>
</dbReference>
<comment type="pathway">
    <text evidence="1">Cofactor biosynthesis; ubiquinone biosynthesis.</text>
</comment>
<evidence type="ECO:0000256" key="5">
    <source>
        <dbReference type="ARBA" id="ARBA00023004"/>
    </source>
</evidence>
<keyword evidence="2" id="KW-0831">Ubiquinone biosynthesis</keyword>
<evidence type="ECO:0000256" key="2">
    <source>
        <dbReference type="ARBA" id="ARBA00022688"/>
    </source>
</evidence>
<accession>A0ABZ0UU69</accession>
<evidence type="ECO:0000256" key="6">
    <source>
        <dbReference type="ARBA" id="ARBA00023033"/>
    </source>
</evidence>
<keyword evidence="5" id="KW-0408">Iron</keyword>
<gene>
    <name evidence="8" type="ORF">Trichorick_00303</name>
</gene>
<dbReference type="SUPFAM" id="SSF47240">
    <property type="entry name" value="Ferritin-like"/>
    <property type="match status" value="1"/>
</dbReference>
<dbReference type="Pfam" id="PF03232">
    <property type="entry name" value="COQ7"/>
    <property type="match status" value="1"/>
</dbReference>
<organism evidence="8 9">
    <name type="scientific">Candidatus Trichorickettsia mobilis</name>
    <dbReference type="NCBI Taxonomy" id="1346319"/>
    <lineage>
        <taxon>Bacteria</taxon>
        <taxon>Pseudomonadati</taxon>
        <taxon>Pseudomonadota</taxon>
        <taxon>Alphaproteobacteria</taxon>
        <taxon>Rickettsiales</taxon>
        <taxon>Rickettsiaceae</taxon>
        <taxon>Rickettsieae</taxon>
        <taxon>Candidatus Trichorickettsia</taxon>
    </lineage>
</organism>
<dbReference type="PANTHER" id="PTHR11237:SF4">
    <property type="entry name" value="5-DEMETHOXYUBIQUINONE HYDROXYLASE, MITOCHONDRIAL"/>
    <property type="match status" value="1"/>
</dbReference>
<evidence type="ECO:0000256" key="3">
    <source>
        <dbReference type="ARBA" id="ARBA00022723"/>
    </source>
</evidence>
<dbReference type="EMBL" id="CP112932">
    <property type="protein sequence ID" value="WPY00429.1"/>
    <property type="molecule type" value="Genomic_DNA"/>
</dbReference>
<keyword evidence="7" id="KW-0472">Membrane</keyword>
<evidence type="ECO:0000313" key="9">
    <source>
        <dbReference type="Proteomes" id="UP001326613"/>
    </source>
</evidence>